<evidence type="ECO:0000313" key="1">
    <source>
        <dbReference type="EMBL" id="EMS79332.1"/>
    </source>
</evidence>
<accession>S0G4M7</accession>
<comment type="caution">
    <text evidence="1">The sequence shown here is derived from an EMBL/GenBank/DDBJ whole genome shotgun (WGS) entry which is preliminary data.</text>
</comment>
<organism evidence="1 2">
    <name type="scientific">Desulfotignum phosphitoxidans DSM 13687</name>
    <dbReference type="NCBI Taxonomy" id="1286635"/>
    <lineage>
        <taxon>Bacteria</taxon>
        <taxon>Pseudomonadati</taxon>
        <taxon>Thermodesulfobacteriota</taxon>
        <taxon>Desulfobacteria</taxon>
        <taxon>Desulfobacterales</taxon>
        <taxon>Desulfobacteraceae</taxon>
        <taxon>Desulfotignum</taxon>
    </lineage>
</organism>
<dbReference type="Pfam" id="PF04456">
    <property type="entry name" value="DUF503"/>
    <property type="match status" value="1"/>
</dbReference>
<dbReference type="PANTHER" id="PTHR36441">
    <property type="entry name" value="HYPOTHETICAL CYTOSOLIC PROTEIN"/>
    <property type="match status" value="1"/>
</dbReference>
<name>S0G4M7_9BACT</name>
<evidence type="ECO:0000313" key="2">
    <source>
        <dbReference type="Proteomes" id="UP000014216"/>
    </source>
</evidence>
<dbReference type="RefSeq" id="WP_006966462.1">
    <property type="nucleotide sequence ID" value="NZ_APJX01000005.1"/>
</dbReference>
<evidence type="ECO:0008006" key="3">
    <source>
        <dbReference type="Google" id="ProtNLM"/>
    </source>
</evidence>
<dbReference type="PANTHER" id="PTHR36441:SF1">
    <property type="entry name" value="DUF503 DOMAIN-CONTAINING PROTEIN"/>
    <property type="match status" value="1"/>
</dbReference>
<reference evidence="1 2" key="1">
    <citation type="journal article" date="2013" name="Genome Announc.">
        <title>Draft Genome Sequence of Desulfotignum phosphitoxidans DSM 13687 Strain FiPS-3.</title>
        <authorList>
            <person name="Poehlein A."/>
            <person name="Daniel R."/>
            <person name="Simeonova D.D."/>
        </authorList>
    </citation>
    <scope>NUCLEOTIDE SEQUENCE [LARGE SCALE GENOMIC DNA]</scope>
    <source>
        <strain evidence="1 2">DSM 13687</strain>
    </source>
</reference>
<dbReference type="Proteomes" id="UP000014216">
    <property type="component" value="Unassembled WGS sequence"/>
</dbReference>
<gene>
    <name evidence="1" type="ORF">Dpo_5c02580</name>
</gene>
<proteinExistence type="predicted"/>
<dbReference type="InterPro" id="IPR007546">
    <property type="entry name" value="DUF503"/>
</dbReference>
<dbReference type="AlphaFoldDB" id="S0G4M7"/>
<sequence length="95" mass="10485">MVVGCARIRLRLFEVHSLKAKRSIVRSTVARIQNQFQAAAAETGLNDSHEWAEIGFAVVGNDAALINSRVDKIFNYVDAMGLAMIADTNMEIIHL</sequence>
<dbReference type="EMBL" id="APJX01000005">
    <property type="protein sequence ID" value="EMS79332.1"/>
    <property type="molecule type" value="Genomic_DNA"/>
</dbReference>
<protein>
    <recommendedName>
        <fullName evidence="3">DUF503 domain-containing protein</fullName>
    </recommendedName>
</protein>
<dbReference type="SUPFAM" id="SSF103007">
    <property type="entry name" value="Hypothetical protein TT1725"/>
    <property type="match status" value="1"/>
</dbReference>
<dbReference type="Gene3D" id="3.30.70.1120">
    <property type="entry name" value="TT1725-like"/>
    <property type="match status" value="1"/>
</dbReference>
<dbReference type="InterPro" id="IPR036746">
    <property type="entry name" value="TT1725-like_sf"/>
</dbReference>
<dbReference type="OrthoDB" id="9809023at2"/>
<keyword evidence="2" id="KW-1185">Reference proteome</keyword>